<dbReference type="GO" id="GO:0003993">
    <property type="term" value="F:acid phosphatase activity"/>
    <property type="evidence" value="ECO:0007669"/>
    <property type="project" value="TreeGrafter"/>
</dbReference>
<evidence type="ECO:0000256" key="17">
    <source>
        <dbReference type="SAM" id="Phobius"/>
    </source>
</evidence>
<dbReference type="PIRSF" id="PIRSF000894">
    <property type="entry name" value="Acid_phosphatase"/>
    <property type="match status" value="1"/>
</dbReference>
<dbReference type="InterPro" id="IPR000560">
    <property type="entry name" value="His_Pase_clade-2"/>
</dbReference>
<dbReference type="GO" id="GO:0005576">
    <property type="term" value="C:extracellular region"/>
    <property type="evidence" value="ECO:0007669"/>
    <property type="project" value="UniProtKB-SubCell"/>
</dbReference>
<evidence type="ECO:0000256" key="11">
    <source>
        <dbReference type="ARBA" id="ARBA00043721"/>
    </source>
</evidence>
<comment type="subcellular location">
    <subcellularLocation>
        <location evidence="1">Secreted</location>
    </subcellularLocation>
</comment>
<keyword evidence="17" id="KW-0472">Membrane</keyword>
<evidence type="ECO:0000256" key="14">
    <source>
        <dbReference type="ARBA" id="ARBA00044106"/>
    </source>
</evidence>
<evidence type="ECO:0000256" key="7">
    <source>
        <dbReference type="ARBA" id="ARBA00041857"/>
    </source>
</evidence>
<dbReference type="GO" id="GO:0016158">
    <property type="term" value="F:inositol hexakisphosphate 3-phosphatase activity"/>
    <property type="evidence" value="ECO:0007669"/>
    <property type="project" value="UniProtKB-EC"/>
</dbReference>
<keyword evidence="17" id="KW-1133">Transmembrane helix</keyword>
<keyword evidence="17" id="KW-0812">Transmembrane</keyword>
<evidence type="ECO:0000256" key="13">
    <source>
        <dbReference type="ARBA" id="ARBA00043788"/>
    </source>
</evidence>
<evidence type="ECO:0000313" key="18">
    <source>
        <dbReference type="EMBL" id="KZP27689.1"/>
    </source>
</evidence>
<comment type="catalytic activity">
    <reaction evidence="11">
        <text>1D-myo-inositol 1,2,6-trisphosphate + H2O = 1D-myo-inositol 1,2-bisphosphate + phosphate</text>
        <dbReference type="Rhea" id="RHEA:77131"/>
        <dbReference type="ChEBI" id="CHEBI:15377"/>
        <dbReference type="ChEBI" id="CHEBI:43474"/>
        <dbReference type="ChEBI" id="CHEBI:195537"/>
        <dbReference type="ChEBI" id="CHEBI:195539"/>
    </reaction>
    <physiologicalReaction direction="left-to-right" evidence="11">
        <dbReference type="Rhea" id="RHEA:77132"/>
    </physiologicalReaction>
</comment>
<protein>
    <recommendedName>
        <fullName evidence="14">Phytase A</fullName>
    </recommendedName>
    <alternativeName>
        <fullName evidence="15">Histidine acid phosphatase phyA</fullName>
    </alternativeName>
    <alternativeName>
        <fullName evidence="8">Myo-inositol hexakisphosphate phosphohydrolase A</fullName>
    </alternativeName>
    <alternativeName>
        <fullName evidence="7">Myo-inositol-hexaphosphate 3-phosphohydrolase A</fullName>
    </alternativeName>
</protein>
<dbReference type="PANTHER" id="PTHR20963">
    <property type="entry name" value="MULTIPLE INOSITOL POLYPHOSPHATE PHOSPHATASE-RELATED"/>
    <property type="match status" value="1"/>
</dbReference>
<dbReference type="InterPro" id="IPR033379">
    <property type="entry name" value="Acid_Pase_AS"/>
</dbReference>
<dbReference type="PROSITE" id="PS00616">
    <property type="entry name" value="HIS_ACID_PHOSPHAT_1"/>
    <property type="match status" value="1"/>
</dbReference>
<dbReference type="SUPFAM" id="SSF53254">
    <property type="entry name" value="Phosphoglycerate mutase-like"/>
    <property type="match status" value="1"/>
</dbReference>
<keyword evidence="4" id="KW-0378">Hydrolase</keyword>
<comment type="subunit">
    <text evidence="2">Monomer.</text>
</comment>
<dbReference type="CDD" id="cd07061">
    <property type="entry name" value="HP_HAP_like"/>
    <property type="match status" value="1"/>
</dbReference>
<dbReference type="EMBL" id="KV417507">
    <property type="protein sequence ID" value="KZP27689.1"/>
    <property type="molecule type" value="Genomic_DNA"/>
</dbReference>
<evidence type="ECO:0000256" key="6">
    <source>
        <dbReference type="ARBA" id="ARBA00023180"/>
    </source>
</evidence>
<evidence type="ECO:0000313" key="19">
    <source>
        <dbReference type="Proteomes" id="UP000076532"/>
    </source>
</evidence>
<feature type="disulfide bond" evidence="16">
    <location>
        <begin position="84"/>
        <end position="409"/>
    </location>
</feature>
<gene>
    <name evidence="18" type="ORF">FIBSPDRAFT_818098</name>
</gene>
<dbReference type="InterPro" id="IPR029033">
    <property type="entry name" value="His_PPase_superfam"/>
</dbReference>
<reference evidence="18 19" key="1">
    <citation type="journal article" date="2016" name="Mol. Biol. Evol.">
        <title>Comparative Genomics of Early-Diverging Mushroom-Forming Fungi Provides Insights into the Origins of Lignocellulose Decay Capabilities.</title>
        <authorList>
            <person name="Nagy L.G."/>
            <person name="Riley R."/>
            <person name="Tritt A."/>
            <person name="Adam C."/>
            <person name="Daum C."/>
            <person name="Floudas D."/>
            <person name="Sun H."/>
            <person name="Yadav J.S."/>
            <person name="Pangilinan J."/>
            <person name="Larsson K.H."/>
            <person name="Matsuura K."/>
            <person name="Barry K."/>
            <person name="Labutti K."/>
            <person name="Kuo R."/>
            <person name="Ohm R.A."/>
            <person name="Bhattacharya S.S."/>
            <person name="Shirouzu T."/>
            <person name="Yoshinaga Y."/>
            <person name="Martin F.M."/>
            <person name="Grigoriev I.V."/>
            <person name="Hibbett D.S."/>
        </authorList>
    </citation>
    <scope>NUCLEOTIDE SEQUENCE [LARGE SCALE GENOMIC DNA]</scope>
    <source>
        <strain evidence="18 19">CBS 109695</strain>
    </source>
</reference>
<dbReference type="InterPro" id="IPR016274">
    <property type="entry name" value="Histidine_acid_Pase_euk"/>
</dbReference>
<dbReference type="Gene3D" id="3.40.50.1240">
    <property type="entry name" value="Phosphoglycerate mutase-like"/>
    <property type="match status" value="1"/>
</dbReference>
<evidence type="ECO:0000256" key="10">
    <source>
        <dbReference type="ARBA" id="ARBA00043675"/>
    </source>
</evidence>
<comment type="catalytic activity">
    <reaction evidence="9">
        <text>1D-myo-inositol 1,2,5,6-tetrakisphosphate + H2O = 1D-myo-inositol 1,2,6-trisphosphate + phosphate</text>
        <dbReference type="Rhea" id="RHEA:77119"/>
        <dbReference type="ChEBI" id="CHEBI:15377"/>
        <dbReference type="ChEBI" id="CHEBI:43474"/>
        <dbReference type="ChEBI" id="CHEBI:195535"/>
        <dbReference type="ChEBI" id="CHEBI:195537"/>
    </reaction>
    <physiologicalReaction direction="left-to-right" evidence="9">
        <dbReference type="Rhea" id="RHEA:77120"/>
    </physiologicalReaction>
</comment>
<feature type="disulfide bond" evidence="16">
    <location>
        <begin position="266"/>
        <end position="280"/>
    </location>
</feature>
<dbReference type="PANTHER" id="PTHR20963:SF24">
    <property type="entry name" value="3-PHYTASE B"/>
    <property type="match status" value="1"/>
</dbReference>
<organism evidence="18 19">
    <name type="scientific">Athelia psychrophila</name>
    <dbReference type="NCBI Taxonomy" id="1759441"/>
    <lineage>
        <taxon>Eukaryota</taxon>
        <taxon>Fungi</taxon>
        <taxon>Dikarya</taxon>
        <taxon>Basidiomycota</taxon>
        <taxon>Agaricomycotina</taxon>
        <taxon>Agaricomycetes</taxon>
        <taxon>Agaricomycetidae</taxon>
        <taxon>Atheliales</taxon>
        <taxon>Atheliaceae</taxon>
        <taxon>Athelia</taxon>
    </lineage>
</organism>
<dbReference type="OrthoDB" id="6509975at2759"/>
<keyword evidence="3" id="KW-0964">Secreted</keyword>
<dbReference type="STRING" id="436010.A0A166QY77"/>
<dbReference type="Pfam" id="PF00328">
    <property type="entry name" value="His_Phos_2"/>
    <property type="match status" value="1"/>
</dbReference>
<evidence type="ECO:0000256" key="5">
    <source>
        <dbReference type="ARBA" id="ARBA00023157"/>
    </source>
</evidence>
<comment type="catalytic activity">
    <reaction evidence="10">
        <text>1D-myo-inositol 1,2-bisphosphate + H2O = 1D-myo-inositol 2-phosphate + phosphate</text>
        <dbReference type="Rhea" id="RHEA:77135"/>
        <dbReference type="ChEBI" id="CHEBI:15377"/>
        <dbReference type="ChEBI" id="CHEBI:43474"/>
        <dbReference type="ChEBI" id="CHEBI:84142"/>
        <dbReference type="ChEBI" id="CHEBI:195539"/>
    </reaction>
    <physiologicalReaction direction="left-to-right" evidence="10">
        <dbReference type="Rhea" id="RHEA:77136"/>
    </physiologicalReaction>
</comment>
<keyword evidence="6" id="KW-0325">Glycoprotein</keyword>
<proteinExistence type="predicted"/>
<evidence type="ECO:0000256" key="2">
    <source>
        <dbReference type="ARBA" id="ARBA00011245"/>
    </source>
</evidence>
<evidence type="ECO:0000256" key="15">
    <source>
        <dbReference type="ARBA" id="ARBA00044262"/>
    </source>
</evidence>
<dbReference type="AlphaFoldDB" id="A0A166QY77"/>
<keyword evidence="5 16" id="KW-1015">Disulfide bond</keyword>
<keyword evidence="19" id="KW-1185">Reference proteome</keyword>
<evidence type="ECO:0000256" key="1">
    <source>
        <dbReference type="ARBA" id="ARBA00004613"/>
    </source>
</evidence>
<feature type="disulfide bond" evidence="16">
    <location>
        <begin position="438"/>
        <end position="446"/>
    </location>
</feature>
<evidence type="ECO:0000256" key="12">
    <source>
        <dbReference type="ARBA" id="ARBA00043748"/>
    </source>
</evidence>
<comment type="catalytic activity">
    <reaction evidence="13">
        <text>1D-myo-inositol hexakisphosphate + H2O = 1D-myo-inositol 1,2,4,5,6-pentakisphosphate + phosphate</text>
        <dbReference type="Rhea" id="RHEA:16989"/>
        <dbReference type="ChEBI" id="CHEBI:15377"/>
        <dbReference type="ChEBI" id="CHEBI:43474"/>
        <dbReference type="ChEBI" id="CHEBI:57798"/>
        <dbReference type="ChEBI" id="CHEBI:58130"/>
        <dbReference type="EC" id="3.1.3.8"/>
    </reaction>
    <physiologicalReaction direction="left-to-right" evidence="13">
        <dbReference type="Rhea" id="RHEA:16990"/>
    </physiologicalReaction>
</comment>
<evidence type="ECO:0000256" key="8">
    <source>
        <dbReference type="ARBA" id="ARBA00042300"/>
    </source>
</evidence>
<evidence type="ECO:0000256" key="3">
    <source>
        <dbReference type="ARBA" id="ARBA00022525"/>
    </source>
</evidence>
<evidence type="ECO:0000256" key="4">
    <source>
        <dbReference type="ARBA" id="ARBA00022801"/>
    </source>
</evidence>
<comment type="catalytic activity">
    <reaction evidence="12">
        <text>1D-myo-inositol 1,2,4,5,6-pentakisphosphate + H2O = 1D-myo-inositol 1,2,5,6-tetrakisphosphate + phosphate</text>
        <dbReference type="Rhea" id="RHEA:77115"/>
        <dbReference type="ChEBI" id="CHEBI:15377"/>
        <dbReference type="ChEBI" id="CHEBI:43474"/>
        <dbReference type="ChEBI" id="CHEBI:57798"/>
        <dbReference type="ChEBI" id="CHEBI:195535"/>
    </reaction>
    <physiologicalReaction direction="left-to-right" evidence="12">
        <dbReference type="Rhea" id="RHEA:77116"/>
    </physiologicalReaction>
</comment>
<sequence length="471" mass="52414">MQKYHHVLDNSKHTPASRHRLSAWAAVSSITAILLCSAFFTWLVYHNSRITALSAAGRPTGRPLWGHDSPYFPAAEYQPLPCNCQVTQVNLIQDIQRHGARYPTPKAEPRIQRAVGKLQSAQGFSNSKLLFLRNYTYDLGNSDLVPLGALESSSAGTLQYERYSHLVTPDRLPFVRTSSSSRVVDSARNWTAGFFQATHNPEPPLILSENLNTTLASRMCPNASGAKKRTHNWRSIFASPIAARLNKEAPGAGLKTSDIRFLMSLCPLETLANSITSHFCDLFTEEEFEGYEYYQDLDKYYAYGYGQDLGRVQGVGYVNELLARLTGQPVKDHTQTNRTLDASPTTFPLNRTIYADFSHGSVMVAIYAAIGIFQQDEPLDLGLPDPNRTWVMAKMIPFSGRMVTERVECQIAIRGVAARATEYVRILVNDAVQPLKFCGAGRDGLCELDAFVQSQAYARADGDGDFERCYS</sequence>
<evidence type="ECO:0000256" key="16">
    <source>
        <dbReference type="PIRSR" id="PIRSR000894-2"/>
    </source>
</evidence>
<feature type="transmembrane region" description="Helical" evidence="17">
    <location>
        <begin position="21"/>
        <end position="45"/>
    </location>
</feature>
<accession>A0A166QY77</accession>
<name>A0A166QY77_9AGAM</name>
<dbReference type="Proteomes" id="UP000076532">
    <property type="component" value="Unassembled WGS sequence"/>
</dbReference>
<evidence type="ECO:0000256" key="9">
    <source>
        <dbReference type="ARBA" id="ARBA00043670"/>
    </source>
</evidence>